<dbReference type="Proteomes" id="UP000276133">
    <property type="component" value="Unassembled WGS sequence"/>
</dbReference>
<organism evidence="1 2">
    <name type="scientific">Brachionus plicatilis</name>
    <name type="common">Marine rotifer</name>
    <name type="synonym">Brachionus muelleri</name>
    <dbReference type="NCBI Taxonomy" id="10195"/>
    <lineage>
        <taxon>Eukaryota</taxon>
        <taxon>Metazoa</taxon>
        <taxon>Spiralia</taxon>
        <taxon>Gnathifera</taxon>
        <taxon>Rotifera</taxon>
        <taxon>Eurotatoria</taxon>
        <taxon>Monogononta</taxon>
        <taxon>Pseudotrocha</taxon>
        <taxon>Ploima</taxon>
        <taxon>Brachionidae</taxon>
        <taxon>Brachionus</taxon>
    </lineage>
</organism>
<evidence type="ECO:0000313" key="2">
    <source>
        <dbReference type="Proteomes" id="UP000276133"/>
    </source>
</evidence>
<name>A0A3M7Q768_BRAPC</name>
<protein>
    <submittedName>
        <fullName evidence="1">Uncharacterized protein</fullName>
    </submittedName>
</protein>
<evidence type="ECO:0000313" key="1">
    <source>
        <dbReference type="EMBL" id="RNA06765.1"/>
    </source>
</evidence>
<comment type="caution">
    <text evidence="1">The sequence shown here is derived from an EMBL/GenBank/DDBJ whole genome shotgun (WGS) entry which is preliminary data.</text>
</comment>
<gene>
    <name evidence="1" type="ORF">BpHYR1_045544</name>
</gene>
<accession>A0A3M7Q768</accession>
<dbReference type="AlphaFoldDB" id="A0A3M7Q768"/>
<keyword evidence="2" id="KW-1185">Reference proteome</keyword>
<sequence>MQGKEASKRSLQRKDSEKASFIKRLRNTPLDERLPKERNYSLLNVFNKNCLVLSENFDVTKKYNELIFICELEVNEFKIKSNITRVNSLLVLTLKKFKEKNFPTVLKYQTILIFFVSRSLSSEFICFKNMNLIIFKESI</sequence>
<reference evidence="1 2" key="1">
    <citation type="journal article" date="2018" name="Sci. Rep.">
        <title>Genomic signatures of local adaptation to the degree of environmental predictability in rotifers.</title>
        <authorList>
            <person name="Franch-Gras L."/>
            <person name="Hahn C."/>
            <person name="Garcia-Roger E.M."/>
            <person name="Carmona M.J."/>
            <person name="Serra M."/>
            <person name="Gomez A."/>
        </authorList>
    </citation>
    <scope>NUCLEOTIDE SEQUENCE [LARGE SCALE GENOMIC DNA]</scope>
    <source>
        <strain evidence="1">HYR1</strain>
    </source>
</reference>
<proteinExistence type="predicted"/>
<dbReference type="EMBL" id="REGN01007294">
    <property type="protein sequence ID" value="RNA06765.1"/>
    <property type="molecule type" value="Genomic_DNA"/>
</dbReference>